<comment type="caution">
    <text evidence="1">The sequence shown here is derived from an EMBL/GenBank/DDBJ whole genome shotgun (WGS) entry which is preliminary data.</text>
</comment>
<protein>
    <submittedName>
        <fullName evidence="1">Uncharacterized protein</fullName>
    </submittedName>
</protein>
<proteinExistence type="predicted"/>
<evidence type="ECO:0000313" key="2">
    <source>
        <dbReference type="Proteomes" id="UP000075578"/>
    </source>
</evidence>
<name>A0A150ITG3_9EURY</name>
<gene>
    <name evidence="1" type="ORF">AMQ74_01622</name>
</gene>
<organism evidence="1 2">
    <name type="scientific">Candidatus Methanofastidiosum methylothiophilum</name>
    <dbReference type="NCBI Taxonomy" id="1705564"/>
    <lineage>
        <taxon>Archaea</taxon>
        <taxon>Methanobacteriati</taxon>
        <taxon>Methanobacteriota</taxon>
        <taxon>Stenosarchaea group</taxon>
        <taxon>Candidatus Methanofastidiosia</taxon>
        <taxon>Candidatus Methanofastidiosales</taxon>
        <taxon>Candidatus Methanofastidiosaceae</taxon>
        <taxon>Candidatus Methanofastidiosum</taxon>
    </lineage>
</organism>
<reference evidence="1 2" key="1">
    <citation type="journal article" date="2016" name="ISME J.">
        <title>Chasing the elusive Euryarchaeota class WSA2: genomes reveal a uniquely fastidious methyl-reducing methanogen.</title>
        <authorList>
            <person name="Nobu M.K."/>
            <person name="Narihiro T."/>
            <person name="Kuroda K."/>
            <person name="Mei R."/>
            <person name="Liu W.T."/>
        </authorList>
    </citation>
    <scope>NUCLEOTIDE SEQUENCE [LARGE SCALE GENOMIC DNA]</scope>
    <source>
        <strain evidence="1">U1lsi0528_Bin089</strain>
    </source>
</reference>
<dbReference type="EMBL" id="LNGD01000143">
    <property type="protein sequence ID" value="KYC48212.1"/>
    <property type="molecule type" value="Genomic_DNA"/>
</dbReference>
<evidence type="ECO:0000313" key="1">
    <source>
        <dbReference type="EMBL" id="KYC48212.1"/>
    </source>
</evidence>
<dbReference type="AlphaFoldDB" id="A0A150ITG3"/>
<dbReference type="Proteomes" id="UP000075578">
    <property type="component" value="Unassembled WGS sequence"/>
</dbReference>
<sequence length="36" mass="3885">MQQIPIETIVAVLRGVEALLAGIGIARLIELIEGKR</sequence>
<accession>A0A150ITG3</accession>